<organism evidence="2 3">
    <name type="scientific">Dissostichus eleginoides</name>
    <name type="common">Patagonian toothfish</name>
    <name type="synonym">Dissostichus amissus</name>
    <dbReference type="NCBI Taxonomy" id="100907"/>
    <lineage>
        <taxon>Eukaryota</taxon>
        <taxon>Metazoa</taxon>
        <taxon>Chordata</taxon>
        <taxon>Craniata</taxon>
        <taxon>Vertebrata</taxon>
        <taxon>Euteleostomi</taxon>
        <taxon>Actinopterygii</taxon>
        <taxon>Neopterygii</taxon>
        <taxon>Teleostei</taxon>
        <taxon>Neoteleostei</taxon>
        <taxon>Acanthomorphata</taxon>
        <taxon>Eupercaria</taxon>
        <taxon>Perciformes</taxon>
        <taxon>Notothenioidei</taxon>
        <taxon>Nototheniidae</taxon>
        <taxon>Dissostichus</taxon>
    </lineage>
</organism>
<feature type="non-terminal residue" evidence="2">
    <location>
        <position position="68"/>
    </location>
</feature>
<dbReference type="EMBL" id="JASDAP010000007">
    <property type="protein sequence ID" value="KAK1900327.1"/>
    <property type="molecule type" value="Genomic_DNA"/>
</dbReference>
<evidence type="ECO:0000313" key="3">
    <source>
        <dbReference type="Proteomes" id="UP001228049"/>
    </source>
</evidence>
<evidence type="ECO:0000313" key="2">
    <source>
        <dbReference type="EMBL" id="KAK1900327.1"/>
    </source>
</evidence>
<accession>A0AAD9CD48</accession>
<keyword evidence="3" id="KW-1185">Reference proteome</keyword>
<protein>
    <submittedName>
        <fullName evidence="2">EIF-2-alpha kinase activator GCN1</fullName>
    </submittedName>
</protein>
<feature type="region of interest" description="Disordered" evidence="1">
    <location>
        <begin position="1"/>
        <end position="24"/>
    </location>
</feature>
<gene>
    <name evidence="2" type="ORF">KUDE01_001114</name>
</gene>
<dbReference type="AlphaFoldDB" id="A0AAD9CD48"/>
<feature type="non-terminal residue" evidence="2">
    <location>
        <position position="1"/>
    </location>
</feature>
<name>A0AAD9CD48_DISEL</name>
<dbReference type="GO" id="GO:0016301">
    <property type="term" value="F:kinase activity"/>
    <property type="evidence" value="ECO:0007669"/>
    <property type="project" value="UniProtKB-KW"/>
</dbReference>
<comment type="caution">
    <text evidence="2">The sequence shown here is derived from an EMBL/GenBank/DDBJ whole genome shotgun (WGS) entry which is preliminary data.</text>
</comment>
<keyword evidence="2" id="KW-0808">Transferase</keyword>
<proteinExistence type="predicted"/>
<keyword evidence="2" id="KW-0418">Kinase</keyword>
<sequence>SHYDSEHSEKVIERPLSTKEGEGTMLSSAQRCPCIRHSREAVGELVVCWSSHALLLPAAGNERCFGMM</sequence>
<dbReference type="Proteomes" id="UP001228049">
    <property type="component" value="Unassembled WGS sequence"/>
</dbReference>
<evidence type="ECO:0000256" key="1">
    <source>
        <dbReference type="SAM" id="MobiDB-lite"/>
    </source>
</evidence>
<reference evidence="2" key="1">
    <citation type="submission" date="2023-04" db="EMBL/GenBank/DDBJ databases">
        <title>Chromosome-level genome of Chaenocephalus aceratus.</title>
        <authorList>
            <person name="Park H."/>
        </authorList>
    </citation>
    <scope>NUCLEOTIDE SEQUENCE</scope>
    <source>
        <strain evidence="2">DE</strain>
        <tissue evidence="2">Muscle</tissue>
    </source>
</reference>
<feature type="compositionally biased region" description="Basic and acidic residues" evidence="1">
    <location>
        <begin position="1"/>
        <end position="22"/>
    </location>
</feature>